<evidence type="ECO:0000313" key="1">
    <source>
        <dbReference type="EMBL" id="MEA5479922.1"/>
    </source>
</evidence>
<sequence>MINSLLQQLFQSLTQWVSSPSGKNAIRYAVHTAVTREIPRWYNNLSPEERERVDAGIVWALKKALVISANHSGGPVVGVIVEKAVELAMEKLNENDENARKDIQALIEKKVSGGFIEANQSSVLESSDLEVRS</sequence>
<proteinExistence type="predicted"/>
<organism evidence="1 2">
    <name type="scientific">Pseudanabaena galeata UHCC 0370</name>
    <dbReference type="NCBI Taxonomy" id="3110310"/>
    <lineage>
        <taxon>Bacteria</taxon>
        <taxon>Bacillati</taxon>
        <taxon>Cyanobacteriota</taxon>
        <taxon>Cyanophyceae</taxon>
        <taxon>Pseudanabaenales</taxon>
        <taxon>Pseudanabaenaceae</taxon>
        <taxon>Pseudanabaena</taxon>
    </lineage>
</organism>
<dbReference type="Proteomes" id="UP001301388">
    <property type="component" value="Unassembled WGS sequence"/>
</dbReference>
<dbReference type="EMBL" id="JAYGIE010000103">
    <property type="protein sequence ID" value="MEA5479922.1"/>
    <property type="molecule type" value="Genomic_DNA"/>
</dbReference>
<name>A0ABU5TPB6_9CYAN</name>
<accession>A0ABU5TPB6</accession>
<keyword evidence="2" id="KW-1185">Reference proteome</keyword>
<reference evidence="1 2" key="1">
    <citation type="submission" date="2023-12" db="EMBL/GenBank/DDBJ databases">
        <title>Baltic Sea Cyanobacteria.</title>
        <authorList>
            <person name="Delbaje E."/>
            <person name="Fewer D.P."/>
            <person name="Shishido T.K."/>
        </authorList>
    </citation>
    <scope>NUCLEOTIDE SEQUENCE [LARGE SCALE GENOMIC DNA]</scope>
    <source>
        <strain evidence="1 2">UHCC 0370</strain>
    </source>
</reference>
<protein>
    <submittedName>
        <fullName evidence="1">Uncharacterized protein</fullName>
    </submittedName>
</protein>
<comment type="caution">
    <text evidence="1">The sequence shown here is derived from an EMBL/GenBank/DDBJ whole genome shotgun (WGS) entry which is preliminary data.</text>
</comment>
<dbReference type="RefSeq" id="WP_323263055.1">
    <property type="nucleotide sequence ID" value="NZ_JAYGIE010000103.1"/>
</dbReference>
<evidence type="ECO:0000313" key="2">
    <source>
        <dbReference type="Proteomes" id="UP001301388"/>
    </source>
</evidence>
<gene>
    <name evidence="1" type="ORF">VB774_20030</name>
</gene>